<dbReference type="Proteomes" id="UP001295684">
    <property type="component" value="Unassembled WGS sequence"/>
</dbReference>
<gene>
    <name evidence="1" type="ORF">ECRASSUSDP1_LOCUS27266</name>
</gene>
<organism evidence="1 2">
    <name type="scientific">Euplotes crassus</name>
    <dbReference type="NCBI Taxonomy" id="5936"/>
    <lineage>
        <taxon>Eukaryota</taxon>
        <taxon>Sar</taxon>
        <taxon>Alveolata</taxon>
        <taxon>Ciliophora</taxon>
        <taxon>Intramacronucleata</taxon>
        <taxon>Spirotrichea</taxon>
        <taxon>Hypotrichia</taxon>
        <taxon>Euplotida</taxon>
        <taxon>Euplotidae</taxon>
        <taxon>Moneuplotes</taxon>
    </lineage>
</organism>
<dbReference type="AlphaFoldDB" id="A0AAD2D8X0"/>
<evidence type="ECO:0000313" key="1">
    <source>
        <dbReference type="EMBL" id="CAI2385684.1"/>
    </source>
</evidence>
<proteinExistence type="predicted"/>
<dbReference type="EMBL" id="CAMPGE010028129">
    <property type="protein sequence ID" value="CAI2385684.1"/>
    <property type="molecule type" value="Genomic_DNA"/>
</dbReference>
<comment type="caution">
    <text evidence="1">The sequence shown here is derived from an EMBL/GenBank/DDBJ whole genome shotgun (WGS) entry which is preliminary data.</text>
</comment>
<evidence type="ECO:0000313" key="2">
    <source>
        <dbReference type="Proteomes" id="UP001295684"/>
    </source>
</evidence>
<sequence>MNVIEEFDWELSDEFLDENASVSNVNVSENLDKNMAKSLFCRKNEIWKISETESFFLNKSEVMLSIEPETLLSKDAALPRKALPFKKSSYQGPYPKSKLKSDMKVLLNKVKRIRSYSDAKSGHQKLLMKHKKDLLHKRSRLVRAVTIHDCEPPKCAL</sequence>
<protein>
    <submittedName>
        <fullName evidence="1">Uncharacterized protein</fullName>
    </submittedName>
</protein>
<accession>A0AAD2D8X0</accession>
<reference evidence="1" key="1">
    <citation type="submission" date="2023-07" db="EMBL/GenBank/DDBJ databases">
        <authorList>
            <consortium name="AG Swart"/>
            <person name="Singh M."/>
            <person name="Singh A."/>
            <person name="Seah K."/>
            <person name="Emmerich C."/>
        </authorList>
    </citation>
    <scope>NUCLEOTIDE SEQUENCE</scope>
    <source>
        <strain evidence="1">DP1</strain>
    </source>
</reference>
<name>A0AAD2D8X0_EUPCR</name>
<keyword evidence="2" id="KW-1185">Reference proteome</keyword>